<proteinExistence type="predicted"/>
<dbReference type="InterPro" id="IPR000073">
    <property type="entry name" value="AB_hydrolase_1"/>
</dbReference>
<dbReference type="Pfam" id="PF12697">
    <property type="entry name" value="Abhydrolase_6"/>
    <property type="match status" value="1"/>
</dbReference>
<dbReference type="PANTHER" id="PTHR46331:SF2">
    <property type="entry name" value="VALACYCLOVIR HYDROLASE"/>
    <property type="match status" value="1"/>
</dbReference>
<keyword evidence="1" id="KW-0732">Signal</keyword>
<feature type="chain" id="PRO_5004797505" evidence="1">
    <location>
        <begin position="24"/>
        <end position="283"/>
    </location>
</feature>
<dbReference type="HOGENOM" id="CLU_020336_50_5_4"/>
<protein>
    <submittedName>
        <fullName evidence="3">Alpha/beta hydrolase fold family protein</fullName>
    </submittedName>
</protein>
<dbReference type="GO" id="GO:0017171">
    <property type="term" value="F:serine hydrolase activity"/>
    <property type="evidence" value="ECO:0007669"/>
    <property type="project" value="TreeGrafter"/>
</dbReference>
<dbReference type="RefSeq" id="WP_051780332.1">
    <property type="nucleotide sequence ID" value="NZ_HG322949.1"/>
</dbReference>
<dbReference type="Gene3D" id="3.40.50.1820">
    <property type="entry name" value="alpha/beta hydrolase"/>
    <property type="match status" value="1"/>
</dbReference>
<sequence length="283" mass="30489">MLTTLRPIICALLLTGLLPASHAAERWQTLPDTPAPIAAERSGKARVNGIDLYYAVAGKGAPVILLHGGPANSDYWSGLATALKKDHTVILVDSRGHGRSSDDSRPLSYDRMADDVVQLMNHLKIAKADIVGWSDGANVGLDIALRHAARVGKIVAFGGNTNTSGTIADADKNPNFAAFLARAEQEYIKLKKTTPQSYAAFVEKISVMWGGQPNWTDQQLASIKSKVLVMDGDHDEAIKLEHTKYIAAKIPGAKLVILPNTSHFAFLQDPVAFNDTVRAFLAN</sequence>
<organism evidence="3 4">
    <name type="scientific">Janthinobacterium agaricidamnosum NBRC 102515 = DSM 9628</name>
    <dbReference type="NCBI Taxonomy" id="1349767"/>
    <lineage>
        <taxon>Bacteria</taxon>
        <taxon>Pseudomonadati</taxon>
        <taxon>Pseudomonadota</taxon>
        <taxon>Betaproteobacteria</taxon>
        <taxon>Burkholderiales</taxon>
        <taxon>Oxalobacteraceae</taxon>
        <taxon>Janthinobacterium</taxon>
    </lineage>
</organism>
<dbReference type="OrthoDB" id="9780765at2"/>
<dbReference type="Proteomes" id="UP000027604">
    <property type="component" value="Chromosome I"/>
</dbReference>
<dbReference type="PATRIC" id="fig|1349767.4.peg.2789"/>
<keyword evidence="3" id="KW-0378">Hydrolase</keyword>
<accession>W0V365</accession>
<evidence type="ECO:0000256" key="1">
    <source>
        <dbReference type="SAM" id="SignalP"/>
    </source>
</evidence>
<dbReference type="STRING" id="1349767.GJA_1062"/>
<dbReference type="SUPFAM" id="SSF53474">
    <property type="entry name" value="alpha/beta-Hydrolases"/>
    <property type="match status" value="1"/>
</dbReference>
<evidence type="ECO:0000313" key="3">
    <source>
        <dbReference type="EMBL" id="CDG81717.1"/>
    </source>
</evidence>
<gene>
    <name evidence="3" type="ORF">GJA_1062</name>
</gene>
<evidence type="ECO:0000259" key="2">
    <source>
        <dbReference type="Pfam" id="PF12697"/>
    </source>
</evidence>
<dbReference type="PANTHER" id="PTHR46331">
    <property type="entry name" value="VALACYCLOVIR HYDROLASE"/>
    <property type="match status" value="1"/>
</dbReference>
<dbReference type="eggNOG" id="COG0596">
    <property type="taxonomic scope" value="Bacteria"/>
</dbReference>
<dbReference type="AlphaFoldDB" id="W0V365"/>
<dbReference type="KEGG" id="jag:GJA_1062"/>
<evidence type="ECO:0000313" key="4">
    <source>
        <dbReference type="Proteomes" id="UP000027604"/>
    </source>
</evidence>
<dbReference type="InterPro" id="IPR029058">
    <property type="entry name" value="AB_hydrolase_fold"/>
</dbReference>
<keyword evidence="4" id="KW-1185">Reference proteome</keyword>
<feature type="domain" description="AB hydrolase-1" evidence="2">
    <location>
        <begin position="63"/>
        <end position="275"/>
    </location>
</feature>
<name>W0V365_9BURK</name>
<dbReference type="EMBL" id="HG322949">
    <property type="protein sequence ID" value="CDG81717.1"/>
    <property type="molecule type" value="Genomic_DNA"/>
</dbReference>
<feature type="signal peptide" evidence="1">
    <location>
        <begin position="1"/>
        <end position="23"/>
    </location>
</feature>
<reference evidence="3 4" key="1">
    <citation type="journal article" date="2015" name="Genome Announc.">
        <title>Genome Sequence of Mushroom Soft-Rot Pathogen Janthinobacterium agaricidamnosum.</title>
        <authorList>
            <person name="Graupner K."/>
            <person name="Lackner G."/>
            <person name="Hertweck C."/>
        </authorList>
    </citation>
    <scope>NUCLEOTIDE SEQUENCE [LARGE SCALE GENOMIC DNA]</scope>
    <source>
        <strain evidence="4">NBRC 102515 / DSM 9628</strain>
    </source>
</reference>